<dbReference type="Gene3D" id="3.40.50.10610">
    <property type="entry name" value="ABC-type transport auxiliary lipoprotein component"/>
    <property type="match status" value="1"/>
</dbReference>
<proteinExistence type="predicted"/>
<dbReference type="RefSeq" id="WP_074265079.1">
    <property type="nucleotide sequence ID" value="NZ_FSRM01000001.1"/>
</dbReference>
<dbReference type="Proteomes" id="UP000184693">
    <property type="component" value="Unassembled WGS sequence"/>
</dbReference>
<evidence type="ECO:0000313" key="2">
    <source>
        <dbReference type="Proteomes" id="UP000184693"/>
    </source>
</evidence>
<evidence type="ECO:0000313" key="1">
    <source>
        <dbReference type="EMBL" id="SIO17053.1"/>
    </source>
</evidence>
<dbReference type="PROSITE" id="PS51257">
    <property type="entry name" value="PROKAR_LIPOPROTEIN"/>
    <property type="match status" value="1"/>
</dbReference>
<sequence>MSKTKGWSRMAGWSAALATCALLLGACSSIRQTGMPALTSQDSVAVVSMANFTETPAAGGSAAAIAANVLRANGFADVRLAPVDGANTAMFDTAQRDTGEKQLGWARDQHIKYVLTGAVEEWRYKVGVDGEPVAGLTFQLIDVTSGQVVWSATGTRSGWSRSSLSSVATTLIGGLLAPLHAHS</sequence>
<dbReference type="AlphaFoldDB" id="A0A1N6HBB8"/>
<dbReference type="STRING" id="60549.SAMN05444168_3142"/>
<gene>
    <name evidence="1" type="ORF">SAMN05444168_3142</name>
</gene>
<accession>A0A1N6HBB8</accession>
<protein>
    <recommendedName>
        <fullName evidence="3">Penicillin-binding protein activator LpoB</fullName>
    </recommendedName>
</protein>
<reference evidence="1 2" key="1">
    <citation type="submission" date="2016-11" db="EMBL/GenBank/DDBJ databases">
        <authorList>
            <person name="Jaros S."/>
            <person name="Januszkiewicz K."/>
            <person name="Wedrychowicz H."/>
        </authorList>
    </citation>
    <scope>NUCLEOTIDE SEQUENCE [LARGE SCALE GENOMIC DNA]</scope>
    <source>
        <strain evidence="1 2">GAS86</strain>
    </source>
</reference>
<organism evidence="1 2">
    <name type="scientific">Paraburkholderia phenazinium</name>
    <dbReference type="NCBI Taxonomy" id="60549"/>
    <lineage>
        <taxon>Bacteria</taxon>
        <taxon>Pseudomonadati</taxon>
        <taxon>Pseudomonadota</taxon>
        <taxon>Betaproteobacteria</taxon>
        <taxon>Burkholderiales</taxon>
        <taxon>Burkholderiaceae</taxon>
        <taxon>Paraburkholderia</taxon>
    </lineage>
</organism>
<dbReference type="EMBL" id="FSRM01000001">
    <property type="protein sequence ID" value="SIO17053.1"/>
    <property type="molecule type" value="Genomic_DNA"/>
</dbReference>
<dbReference type="OrthoDB" id="9791579at2"/>
<name>A0A1N6HBB8_9BURK</name>
<evidence type="ECO:0008006" key="3">
    <source>
        <dbReference type="Google" id="ProtNLM"/>
    </source>
</evidence>